<dbReference type="AlphaFoldDB" id="A0A182VGV5"/>
<evidence type="ECO:0000256" key="1">
    <source>
        <dbReference type="SAM" id="MobiDB-lite"/>
    </source>
</evidence>
<proteinExistence type="predicted"/>
<keyword evidence="4" id="KW-1185">Reference proteome</keyword>
<name>A0A182VGV5_ANOME</name>
<feature type="region of interest" description="Disordered" evidence="1">
    <location>
        <begin position="93"/>
        <end position="112"/>
    </location>
</feature>
<evidence type="ECO:0000313" key="3">
    <source>
        <dbReference type="EnsemblMetazoa" id="AMEM014756-PA"/>
    </source>
</evidence>
<sequence>MVSEQGLKEPHHLRNTHRGTLVVLRKLSVRLAVEENKSPGRSNDTCLRLKVGMSSYGTSLPVAPIVVVAGAFVAMSSLSVVSDSVELASTLLPAGSSRDPAPSEFSSDGATKDLPDTHACHAMSFVSVALDSRSSTRAVSGVVVRAARVVVVVRGVVVVVVVVGISIVRCLPNRGWNTQKNSPARRAVLW</sequence>
<keyword evidence="2" id="KW-1133">Transmembrane helix</keyword>
<evidence type="ECO:0000313" key="4">
    <source>
        <dbReference type="Proteomes" id="UP000075903"/>
    </source>
</evidence>
<evidence type="ECO:0000256" key="2">
    <source>
        <dbReference type="SAM" id="Phobius"/>
    </source>
</evidence>
<keyword evidence="2" id="KW-0472">Membrane</keyword>
<organism evidence="3 4">
    <name type="scientific">Anopheles merus</name>
    <name type="common">Mosquito</name>
    <dbReference type="NCBI Taxonomy" id="30066"/>
    <lineage>
        <taxon>Eukaryota</taxon>
        <taxon>Metazoa</taxon>
        <taxon>Ecdysozoa</taxon>
        <taxon>Arthropoda</taxon>
        <taxon>Hexapoda</taxon>
        <taxon>Insecta</taxon>
        <taxon>Pterygota</taxon>
        <taxon>Neoptera</taxon>
        <taxon>Endopterygota</taxon>
        <taxon>Diptera</taxon>
        <taxon>Nematocera</taxon>
        <taxon>Culicoidea</taxon>
        <taxon>Culicidae</taxon>
        <taxon>Anophelinae</taxon>
        <taxon>Anopheles</taxon>
    </lineage>
</organism>
<accession>A0A182VGV5</accession>
<dbReference type="Proteomes" id="UP000075903">
    <property type="component" value="Unassembled WGS sequence"/>
</dbReference>
<protein>
    <submittedName>
        <fullName evidence="3">Uncharacterized protein</fullName>
    </submittedName>
</protein>
<feature type="transmembrane region" description="Helical" evidence="2">
    <location>
        <begin position="60"/>
        <end position="81"/>
    </location>
</feature>
<feature type="transmembrane region" description="Helical" evidence="2">
    <location>
        <begin position="149"/>
        <end position="171"/>
    </location>
</feature>
<keyword evidence="2" id="KW-0812">Transmembrane</keyword>
<dbReference type="EnsemblMetazoa" id="AMEM014756-RA">
    <property type="protein sequence ID" value="AMEM014756-PA"/>
    <property type="gene ID" value="AMEM014756"/>
</dbReference>
<dbReference type="VEuPathDB" id="VectorBase:AMEM014756"/>
<reference evidence="3" key="1">
    <citation type="submission" date="2020-05" db="UniProtKB">
        <authorList>
            <consortium name="EnsemblMetazoa"/>
        </authorList>
    </citation>
    <scope>IDENTIFICATION</scope>
    <source>
        <strain evidence="3">MAF</strain>
    </source>
</reference>